<proteinExistence type="predicted"/>
<gene>
    <name evidence="1" type="ORF">AG1IA_07806</name>
</gene>
<protein>
    <submittedName>
        <fullName evidence="1">Uncharacterized protein</fullName>
    </submittedName>
</protein>
<evidence type="ECO:0000313" key="2">
    <source>
        <dbReference type="Proteomes" id="UP000011668"/>
    </source>
</evidence>
<dbReference type="AlphaFoldDB" id="L8WIU0"/>
<comment type="caution">
    <text evidence="1">The sequence shown here is derived from an EMBL/GenBank/DDBJ whole genome shotgun (WGS) entry which is preliminary data.</text>
</comment>
<dbReference type="Proteomes" id="UP000011668">
    <property type="component" value="Unassembled WGS sequence"/>
</dbReference>
<evidence type="ECO:0000313" key="1">
    <source>
        <dbReference type="EMBL" id="ELU38141.1"/>
    </source>
</evidence>
<accession>L8WIU0</accession>
<dbReference type="HOGENOM" id="CLU_2335089_0_0_1"/>
<organism evidence="1 2">
    <name type="scientific">Thanatephorus cucumeris (strain AG1-IA)</name>
    <name type="common">Rice sheath blight fungus</name>
    <name type="synonym">Rhizoctonia solani</name>
    <dbReference type="NCBI Taxonomy" id="983506"/>
    <lineage>
        <taxon>Eukaryota</taxon>
        <taxon>Fungi</taxon>
        <taxon>Dikarya</taxon>
        <taxon>Basidiomycota</taxon>
        <taxon>Agaricomycotina</taxon>
        <taxon>Agaricomycetes</taxon>
        <taxon>Cantharellales</taxon>
        <taxon>Ceratobasidiaceae</taxon>
        <taxon>Rhizoctonia</taxon>
        <taxon>Rhizoctonia solani AG-1</taxon>
    </lineage>
</organism>
<dbReference type="EMBL" id="AFRT01002248">
    <property type="protein sequence ID" value="ELU38141.1"/>
    <property type="molecule type" value="Genomic_DNA"/>
</dbReference>
<keyword evidence="2" id="KW-1185">Reference proteome</keyword>
<reference evidence="1 2" key="1">
    <citation type="journal article" date="2013" name="Nat. Commun.">
        <title>The evolution and pathogenic mechanisms of the rice sheath blight pathogen.</title>
        <authorList>
            <person name="Zheng A."/>
            <person name="Lin R."/>
            <person name="Xu L."/>
            <person name="Qin P."/>
            <person name="Tang C."/>
            <person name="Ai P."/>
            <person name="Zhang D."/>
            <person name="Liu Y."/>
            <person name="Sun Z."/>
            <person name="Feng H."/>
            <person name="Wang Y."/>
            <person name="Chen Y."/>
            <person name="Liang X."/>
            <person name="Fu R."/>
            <person name="Li Q."/>
            <person name="Zhang J."/>
            <person name="Yu X."/>
            <person name="Xie Z."/>
            <person name="Ding L."/>
            <person name="Guan P."/>
            <person name="Tang J."/>
            <person name="Liang Y."/>
            <person name="Wang S."/>
            <person name="Deng Q."/>
            <person name="Li S."/>
            <person name="Zhu J."/>
            <person name="Wang L."/>
            <person name="Liu H."/>
            <person name="Li P."/>
        </authorList>
    </citation>
    <scope>NUCLEOTIDE SEQUENCE [LARGE SCALE GENOMIC DNA]</scope>
    <source>
        <strain evidence="2">AG-1 IA</strain>
    </source>
</reference>
<name>L8WIU0_THACA</name>
<sequence>MLYLLGAGSCQAVLTLRACLHGHHVLLPLGPRLPGSQSSLCFAWYFVSLVDLWCLRRQIQIWHPVLLSSYWTFRPPCRAWQVGPQSRLPQRRRTLRHL</sequence>